<dbReference type="GO" id="GO:0008984">
    <property type="term" value="F:protein-glutamate methylesterase activity"/>
    <property type="evidence" value="ECO:0007669"/>
    <property type="project" value="UniProtKB-EC"/>
</dbReference>
<feature type="active site" evidence="4">
    <location>
        <position position="12"/>
    </location>
</feature>
<feature type="active site" evidence="4">
    <location>
        <position position="131"/>
    </location>
</feature>
<evidence type="ECO:0000313" key="8">
    <source>
        <dbReference type="Proteomes" id="UP001139000"/>
    </source>
</evidence>
<reference evidence="7" key="1">
    <citation type="submission" date="2021-12" db="EMBL/GenBank/DDBJ databases">
        <title>Novel species in genus Dyadobacter.</title>
        <authorList>
            <person name="Ma C."/>
        </authorList>
    </citation>
    <scope>NUCLEOTIDE SEQUENCE</scope>
    <source>
        <strain evidence="7">LJ419</strain>
    </source>
</reference>
<dbReference type="InterPro" id="IPR011247">
    <property type="entry name" value="Chemotax_prot-Glu_Me-esterase"/>
</dbReference>
<dbReference type="PANTHER" id="PTHR42872:SF6">
    <property type="entry name" value="PROTEIN-GLUTAMATE METHYLESTERASE_PROTEIN-GLUTAMINE GLUTAMINASE"/>
    <property type="match status" value="1"/>
</dbReference>
<evidence type="ECO:0000256" key="3">
    <source>
        <dbReference type="ARBA" id="ARBA00048267"/>
    </source>
</evidence>
<protein>
    <recommendedName>
        <fullName evidence="2">protein-glutamate methylesterase</fullName>
        <ecNumber evidence="2">3.1.1.61</ecNumber>
    </recommendedName>
</protein>
<keyword evidence="1 4" id="KW-0378">Hydrolase</keyword>
<evidence type="ECO:0000256" key="1">
    <source>
        <dbReference type="ARBA" id="ARBA00022801"/>
    </source>
</evidence>
<dbReference type="AlphaFoldDB" id="A0A9X1PN75"/>
<accession>A0A9X1PN75</accession>
<dbReference type="Pfam" id="PF01339">
    <property type="entry name" value="CheB_methylest"/>
    <property type="match status" value="1"/>
</dbReference>
<proteinExistence type="predicted"/>
<evidence type="ECO:0000256" key="4">
    <source>
        <dbReference type="PROSITE-ProRule" id="PRU00050"/>
    </source>
</evidence>
<dbReference type="SUPFAM" id="SSF52738">
    <property type="entry name" value="Methylesterase CheB, C-terminal domain"/>
    <property type="match status" value="1"/>
</dbReference>
<keyword evidence="8" id="KW-1185">Reference proteome</keyword>
<dbReference type="PROSITE" id="PS50122">
    <property type="entry name" value="CHEB"/>
    <property type="match status" value="1"/>
</dbReference>
<feature type="domain" description="CheB-type methylesterase" evidence="6">
    <location>
        <begin position="1"/>
        <end position="189"/>
    </location>
</feature>
<dbReference type="PIRSF" id="PIRSF036461">
    <property type="entry name" value="Chmtx_methlestr"/>
    <property type="match status" value="1"/>
</dbReference>
<evidence type="ECO:0000256" key="5">
    <source>
        <dbReference type="SAM" id="Coils"/>
    </source>
</evidence>
<dbReference type="InterPro" id="IPR035909">
    <property type="entry name" value="CheB_C"/>
</dbReference>
<keyword evidence="5" id="KW-0175">Coiled coil</keyword>
<evidence type="ECO:0000259" key="6">
    <source>
        <dbReference type="PROSITE" id="PS50122"/>
    </source>
</evidence>
<gene>
    <name evidence="7" type="ORF">LXM26_23130</name>
</gene>
<keyword evidence="4" id="KW-0145">Chemotaxis</keyword>
<dbReference type="GO" id="GO:0006935">
    <property type="term" value="P:chemotaxis"/>
    <property type="evidence" value="ECO:0007669"/>
    <property type="project" value="UniProtKB-UniRule"/>
</dbReference>
<dbReference type="GO" id="GO:0000156">
    <property type="term" value="F:phosphorelay response regulator activity"/>
    <property type="evidence" value="ECO:0007669"/>
    <property type="project" value="InterPro"/>
</dbReference>
<dbReference type="Gene3D" id="3.40.50.180">
    <property type="entry name" value="Methylesterase CheB, C-terminal domain"/>
    <property type="match status" value="1"/>
</dbReference>
<sequence length="345" mass="37458">MSNSHVIVIGSSAGGVTALQQLVADLPSDFKVPIFIVQHVAADVKSYLPEILTQKGPLPACHPKDGQLILPGNIYLAPPDHHILIEGGHILVKQGPKENRFRPSIDALFRSAAYSYGPNVIGVILTGMLDDGSSGMWSVQRMGGTTIVQDPIEAMYPSMPSSVLQYVDVDYLLPLDQISALLIELTNKAMRAEQAGLEDEKQRLKLETSIAAQGNGFENGVLQIGEPSHFSCPDCGGAMVQIKEGSLLRFRCHTGHGFSSGSLLHEVKETTEKKLWQSVRSMEESIMLLNIIANNLAEKGNEEATADFTSKAQTATNSVNALRAYLYEHLMTQTSTEINSEITQS</sequence>
<dbReference type="EMBL" id="JAJTTC010000007">
    <property type="protein sequence ID" value="MCF0064427.1"/>
    <property type="molecule type" value="Genomic_DNA"/>
</dbReference>
<dbReference type="InterPro" id="IPR000673">
    <property type="entry name" value="Sig_transdc_resp-reg_Me-estase"/>
</dbReference>
<evidence type="ECO:0000256" key="2">
    <source>
        <dbReference type="ARBA" id="ARBA00039140"/>
    </source>
</evidence>
<dbReference type="Proteomes" id="UP001139000">
    <property type="component" value="Unassembled WGS sequence"/>
</dbReference>
<dbReference type="RefSeq" id="WP_234657370.1">
    <property type="nucleotide sequence ID" value="NZ_CP094997.1"/>
</dbReference>
<name>A0A9X1PN75_9BACT</name>
<feature type="coiled-coil region" evidence="5">
    <location>
        <begin position="175"/>
        <end position="207"/>
    </location>
</feature>
<dbReference type="EC" id="3.1.1.61" evidence="2"/>
<comment type="catalytic activity">
    <reaction evidence="3">
        <text>[protein]-L-glutamate 5-O-methyl ester + H2O = L-glutamyl-[protein] + methanol + H(+)</text>
        <dbReference type="Rhea" id="RHEA:23236"/>
        <dbReference type="Rhea" id="RHEA-COMP:10208"/>
        <dbReference type="Rhea" id="RHEA-COMP:10311"/>
        <dbReference type="ChEBI" id="CHEBI:15377"/>
        <dbReference type="ChEBI" id="CHEBI:15378"/>
        <dbReference type="ChEBI" id="CHEBI:17790"/>
        <dbReference type="ChEBI" id="CHEBI:29973"/>
        <dbReference type="ChEBI" id="CHEBI:82795"/>
        <dbReference type="EC" id="3.1.1.61"/>
    </reaction>
</comment>
<dbReference type="CDD" id="cd16433">
    <property type="entry name" value="CheB"/>
    <property type="match status" value="1"/>
</dbReference>
<organism evidence="7 8">
    <name type="scientific">Dyadobacter chenwenxiniae</name>
    <dbReference type="NCBI Taxonomy" id="2906456"/>
    <lineage>
        <taxon>Bacteria</taxon>
        <taxon>Pseudomonadati</taxon>
        <taxon>Bacteroidota</taxon>
        <taxon>Cytophagia</taxon>
        <taxon>Cytophagales</taxon>
        <taxon>Spirosomataceae</taxon>
        <taxon>Dyadobacter</taxon>
    </lineage>
</organism>
<feature type="active site" evidence="4">
    <location>
        <position position="39"/>
    </location>
</feature>
<comment type="caution">
    <text evidence="7">The sequence shown here is derived from an EMBL/GenBank/DDBJ whole genome shotgun (WGS) entry which is preliminary data.</text>
</comment>
<evidence type="ECO:0000313" key="7">
    <source>
        <dbReference type="EMBL" id="MCF0064427.1"/>
    </source>
</evidence>
<dbReference type="GO" id="GO:0005737">
    <property type="term" value="C:cytoplasm"/>
    <property type="evidence" value="ECO:0007669"/>
    <property type="project" value="InterPro"/>
</dbReference>
<dbReference type="PANTHER" id="PTHR42872">
    <property type="entry name" value="PROTEIN-GLUTAMATE METHYLESTERASE/PROTEIN-GLUTAMINE GLUTAMINASE"/>
    <property type="match status" value="1"/>
</dbReference>